<keyword evidence="2" id="KW-1185">Reference proteome</keyword>
<name>A0A369TP50_9RHOB</name>
<gene>
    <name evidence="1" type="ORF">DU478_09870</name>
</gene>
<dbReference type="Gene3D" id="3.40.50.1240">
    <property type="entry name" value="Phosphoglycerate mutase-like"/>
    <property type="match status" value="1"/>
</dbReference>
<dbReference type="PANTHER" id="PTHR47623:SF1">
    <property type="entry name" value="OS09G0287300 PROTEIN"/>
    <property type="match status" value="1"/>
</dbReference>
<dbReference type="SUPFAM" id="SSF53254">
    <property type="entry name" value="Phosphoglycerate mutase-like"/>
    <property type="match status" value="1"/>
</dbReference>
<evidence type="ECO:0000313" key="2">
    <source>
        <dbReference type="Proteomes" id="UP000253977"/>
    </source>
</evidence>
<comment type="caution">
    <text evidence="1">The sequence shown here is derived from an EMBL/GenBank/DDBJ whole genome shotgun (WGS) entry which is preliminary data.</text>
</comment>
<dbReference type="OrthoDB" id="9810154at2"/>
<dbReference type="Proteomes" id="UP000253977">
    <property type="component" value="Unassembled WGS sequence"/>
</dbReference>
<protein>
    <submittedName>
        <fullName evidence="1">Histidine phosphatase family protein</fullName>
    </submittedName>
</protein>
<dbReference type="EMBL" id="QPMK01000006">
    <property type="protein sequence ID" value="RDD66225.1"/>
    <property type="molecule type" value="Genomic_DNA"/>
</dbReference>
<dbReference type="Pfam" id="PF00300">
    <property type="entry name" value="His_Phos_1"/>
    <property type="match status" value="1"/>
</dbReference>
<dbReference type="InterPro" id="IPR013078">
    <property type="entry name" value="His_Pase_superF_clade-1"/>
</dbReference>
<dbReference type="InterPro" id="IPR029033">
    <property type="entry name" value="His_PPase_superfam"/>
</dbReference>
<evidence type="ECO:0000313" key="1">
    <source>
        <dbReference type="EMBL" id="RDD66225.1"/>
    </source>
</evidence>
<dbReference type="CDD" id="cd07067">
    <property type="entry name" value="HP_PGM_like"/>
    <property type="match status" value="1"/>
</dbReference>
<dbReference type="PANTHER" id="PTHR47623">
    <property type="entry name" value="OS09G0287300 PROTEIN"/>
    <property type="match status" value="1"/>
</dbReference>
<dbReference type="SMART" id="SM00855">
    <property type="entry name" value="PGAM"/>
    <property type="match status" value="1"/>
</dbReference>
<reference evidence="1 2" key="1">
    <citation type="submission" date="2018-07" db="EMBL/GenBank/DDBJ databases">
        <title>Thalassococcus profundi sp. nov., a marine bacterium isolated from deep seawater of Okinawa Trough.</title>
        <authorList>
            <person name="Yu M."/>
        </authorList>
    </citation>
    <scope>NUCLEOTIDE SEQUENCE [LARGE SCALE GENOMIC DNA]</scope>
    <source>
        <strain evidence="1 2">WRAS1</strain>
    </source>
</reference>
<proteinExistence type="predicted"/>
<dbReference type="AlphaFoldDB" id="A0A369TP50"/>
<dbReference type="RefSeq" id="WP_114510798.1">
    <property type="nucleotide sequence ID" value="NZ_QPMK01000006.1"/>
</dbReference>
<sequence>MRLILMRHAKSDWSILGDDFDRVLNGRGRDSAKALGDWLRSKGYVPDEVLSSNSARTRETAMLVGFDVPTRFARELYHASSDRMMSVLRSATEPCVLLIGHNPGIADLAGRLVRTAPRHARFDAYPTCATLIADFEADSWDEVNFGTGEVQDFLVPRELLEA</sequence>
<organism evidence="1 2">
    <name type="scientific">Thalassococcus profundi</name>
    <dbReference type="NCBI Taxonomy" id="2282382"/>
    <lineage>
        <taxon>Bacteria</taxon>
        <taxon>Pseudomonadati</taxon>
        <taxon>Pseudomonadota</taxon>
        <taxon>Alphaproteobacteria</taxon>
        <taxon>Rhodobacterales</taxon>
        <taxon>Roseobacteraceae</taxon>
        <taxon>Thalassococcus</taxon>
    </lineage>
</organism>
<accession>A0A369TP50</accession>